<dbReference type="InterPro" id="IPR051908">
    <property type="entry name" value="Ribosomal_N-acetyltransferase"/>
</dbReference>
<organism evidence="2 3">
    <name type="scientific">Phenylobacterium deserti</name>
    <dbReference type="NCBI Taxonomy" id="1914756"/>
    <lineage>
        <taxon>Bacteria</taxon>
        <taxon>Pseudomonadati</taxon>
        <taxon>Pseudomonadota</taxon>
        <taxon>Alphaproteobacteria</taxon>
        <taxon>Caulobacterales</taxon>
        <taxon>Caulobacteraceae</taxon>
        <taxon>Phenylobacterium</taxon>
    </lineage>
</organism>
<evidence type="ECO:0000313" key="2">
    <source>
        <dbReference type="EMBL" id="RAK52961.1"/>
    </source>
</evidence>
<dbReference type="OrthoDB" id="5295305at2"/>
<gene>
    <name evidence="2" type="ORF">DJ018_12355</name>
</gene>
<dbReference type="GO" id="GO:0008999">
    <property type="term" value="F:protein-N-terminal-alanine acetyltransferase activity"/>
    <property type="evidence" value="ECO:0007669"/>
    <property type="project" value="TreeGrafter"/>
</dbReference>
<name>A0A328AEA4_9CAUL</name>
<evidence type="ECO:0000259" key="1">
    <source>
        <dbReference type="PROSITE" id="PS51186"/>
    </source>
</evidence>
<dbReference type="Gene3D" id="3.40.630.30">
    <property type="match status" value="1"/>
</dbReference>
<accession>A0A328AEA4</accession>
<dbReference type="PANTHER" id="PTHR43441">
    <property type="entry name" value="RIBOSOMAL-PROTEIN-SERINE ACETYLTRANSFERASE"/>
    <property type="match status" value="1"/>
</dbReference>
<keyword evidence="2" id="KW-0808">Transferase</keyword>
<dbReference type="AlphaFoldDB" id="A0A328AEA4"/>
<dbReference type="PANTHER" id="PTHR43441:SF11">
    <property type="entry name" value="RIBOSOMAL-PROTEIN-SERINE ACETYLTRANSFERASE"/>
    <property type="match status" value="1"/>
</dbReference>
<evidence type="ECO:0000313" key="3">
    <source>
        <dbReference type="Proteomes" id="UP000249725"/>
    </source>
</evidence>
<dbReference type="GO" id="GO:1990189">
    <property type="term" value="F:protein N-terminal-serine acetyltransferase activity"/>
    <property type="evidence" value="ECO:0007669"/>
    <property type="project" value="TreeGrafter"/>
</dbReference>
<keyword evidence="3" id="KW-1185">Reference proteome</keyword>
<dbReference type="RefSeq" id="WP_111515246.1">
    <property type="nucleotide sequence ID" value="NZ_QFYR01000002.1"/>
</dbReference>
<dbReference type="Pfam" id="PF13302">
    <property type="entry name" value="Acetyltransf_3"/>
    <property type="match status" value="1"/>
</dbReference>
<reference evidence="3" key="1">
    <citation type="submission" date="2018-05" db="EMBL/GenBank/DDBJ databases">
        <authorList>
            <person name="Li X."/>
        </authorList>
    </citation>
    <scope>NUCLEOTIDE SEQUENCE [LARGE SCALE GENOMIC DNA]</scope>
    <source>
        <strain evidence="3">YIM 73061</strain>
    </source>
</reference>
<proteinExistence type="predicted"/>
<dbReference type="PROSITE" id="PS51186">
    <property type="entry name" value="GNAT"/>
    <property type="match status" value="1"/>
</dbReference>
<feature type="domain" description="N-acetyltransferase" evidence="1">
    <location>
        <begin position="16"/>
        <end position="179"/>
    </location>
</feature>
<protein>
    <submittedName>
        <fullName evidence="2">N-acetyltransferase</fullName>
    </submittedName>
</protein>
<dbReference type="EMBL" id="QFYR01000002">
    <property type="protein sequence ID" value="RAK52961.1"/>
    <property type="molecule type" value="Genomic_DNA"/>
</dbReference>
<comment type="caution">
    <text evidence="2">The sequence shown here is derived from an EMBL/GenBank/DDBJ whole genome shotgun (WGS) entry which is preliminary data.</text>
</comment>
<dbReference type="InterPro" id="IPR000182">
    <property type="entry name" value="GNAT_dom"/>
</dbReference>
<sequence length="179" mass="20159">MILEPQRLPILETERLRLSPLTPEDASDIFPLMDDPEVMAYWDSPEVDDPDLVAEIVASQVAQMRQGLALHWSMRALDAEGFIGCCGLTEIDRRHKRAEVGFMLSREAWGQGFALESMRTVIAYAASNGLRKLTARTHLGNRRSENLLAKLGFQKEGLLRGHVLKDGDRRDCRLFGVLL</sequence>
<dbReference type="GO" id="GO:0005737">
    <property type="term" value="C:cytoplasm"/>
    <property type="evidence" value="ECO:0007669"/>
    <property type="project" value="TreeGrafter"/>
</dbReference>
<dbReference type="SUPFAM" id="SSF55729">
    <property type="entry name" value="Acyl-CoA N-acyltransferases (Nat)"/>
    <property type="match status" value="1"/>
</dbReference>
<dbReference type="InterPro" id="IPR016181">
    <property type="entry name" value="Acyl_CoA_acyltransferase"/>
</dbReference>
<dbReference type="Proteomes" id="UP000249725">
    <property type="component" value="Unassembled WGS sequence"/>
</dbReference>